<dbReference type="SUPFAM" id="SSF53850">
    <property type="entry name" value="Periplasmic binding protein-like II"/>
    <property type="match status" value="1"/>
</dbReference>
<dbReference type="Gene3D" id="1.10.10.10">
    <property type="entry name" value="Winged helix-like DNA-binding domain superfamily/Winged helix DNA-binding domain"/>
    <property type="match status" value="1"/>
</dbReference>
<dbReference type="InterPro" id="IPR036388">
    <property type="entry name" value="WH-like_DNA-bd_sf"/>
</dbReference>
<keyword evidence="3" id="KW-0238">DNA-binding</keyword>
<dbReference type="PANTHER" id="PTHR30537">
    <property type="entry name" value="HTH-TYPE TRANSCRIPTIONAL REGULATOR"/>
    <property type="match status" value="1"/>
</dbReference>
<dbReference type="Proteomes" id="UP000256845">
    <property type="component" value="Unassembled WGS sequence"/>
</dbReference>
<dbReference type="PANTHER" id="PTHR30537:SF26">
    <property type="entry name" value="GLYCINE CLEAVAGE SYSTEM TRANSCRIPTIONAL ACTIVATOR"/>
    <property type="match status" value="1"/>
</dbReference>
<comment type="caution">
    <text evidence="6">The sequence shown here is derived from an EMBL/GenBank/DDBJ whole genome shotgun (WGS) entry which is preliminary data.</text>
</comment>
<dbReference type="FunFam" id="1.10.10.10:FF:000038">
    <property type="entry name" value="Glycine cleavage system transcriptional activator"/>
    <property type="match status" value="1"/>
</dbReference>
<dbReference type="RefSeq" id="WP_115935902.1">
    <property type="nucleotide sequence ID" value="NZ_QRDW01000002.1"/>
</dbReference>
<dbReference type="InterPro" id="IPR000847">
    <property type="entry name" value="LysR_HTH_N"/>
</dbReference>
<dbReference type="Pfam" id="PF00126">
    <property type="entry name" value="HTH_1"/>
    <property type="match status" value="1"/>
</dbReference>
<accession>A0A3D9HS97</accession>
<dbReference type="Gene3D" id="3.40.190.10">
    <property type="entry name" value="Periplasmic binding protein-like II"/>
    <property type="match status" value="2"/>
</dbReference>
<reference evidence="6 7" key="1">
    <citation type="submission" date="2018-07" db="EMBL/GenBank/DDBJ databases">
        <title>Genomic Encyclopedia of Type Strains, Phase III (KMG-III): the genomes of soil and plant-associated and newly described type strains.</title>
        <authorList>
            <person name="Whitman W."/>
        </authorList>
    </citation>
    <scope>NUCLEOTIDE SEQUENCE [LARGE SCALE GENOMIC DNA]</scope>
    <source>
        <strain evidence="6 7">CECT 8488</strain>
    </source>
</reference>
<evidence type="ECO:0000313" key="6">
    <source>
        <dbReference type="EMBL" id="RED52364.1"/>
    </source>
</evidence>
<dbReference type="AlphaFoldDB" id="A0A3D9HS97"/>
<keyword evidence="2" id="KW-0805">Transcription regulation</keyword>
<proteinExistence type="inferred from homology"/>
<evidence type="ECO:0000256" key="1">
    <source>
        <dbReference type="ARBA" id="ARBA00009437"/>
    </source>
</evidence>
<dbReference type="OrthoDB" id="9794694at2"/>
<name>A0A3D9HS97_9PROT</name>
<dbReference type="SUPFAM" id="SSF46785">
    <property type="entry name" value="Winged helix' DNA-binding domain"/>
    <property type="match status" value="1"/>
</dbReference>
<organism evidence="6 7">
    <name type="scientific">Aestuariispira insulae</name>
    <dbReference type="NCBI Taxonomy" id="1461337"/>
    <lineage>
        <taxon>Bacteria</taxon>
        <taxon>Pseudomonadati</taxon>
        <taxon>Pseudomonadota</taxon>
        <taxon>Alphaproteobacteria</taxon>
        <taxon>Rhodospirillales</taxon>
        <taxon>Kiloniellaceae</taxon>
        <taxon>Aestuariispira</taxon>
    </lineage>
</organism>
<evidence type="ECO:0000256" key="3">
    <source>
        <dbReference type="ARBA" id="ARBA00023125"/>
    </source>
</evidence>
<evidence type="ECO:0000313" key="7">
    <source>
        <dbReference type="Proteomes" id="UP000256845"/>
    </source>
</evidence>
<dbReference type="InterPro" id="IPR058163">
    <property type="entry name" value="LysR-type_TF_proteobact-type"/>
</dbReference>
<dbReference type="EMBL" id="QRDW01000002">
    <property type="protein sequence ID" value="RED52364.1"/>
    <property type="molecule type" value="Genomic_DNA"/>
</dbReference>
<keyword evidence="4" id="KW-0804">Transcription</keyword>
<dbReference type="GO" id="GO:0006351">
    <property type="term" value="P:DNA-templated transcription"/>
    <property type="evidence" value="ECO:0007669"/>
    <property type="project" value="TreeGrafter"/>
</dbReference>
<dbReference type="GO" id="GO:0043565">
    <property type="term" value="F:sequence-specific DNA binding"/>
    <property type="evidence" value="ECO:0007669"/>
    <property type="project" value="TreeGrafter"/>
</dbReference>
<dbReference type="GO" id="GO:0003700">
    <property type="term" value="F:DNA-binding transcription factor activity"/>
    <property type="evidence" value="ECO:0007669"/>
    <property type="project" value="InterPro"/>
</dbReference>
<dbReference type="PRINTS" id="PR00039">
    <property type="entry name" value="HTHLYSR"/>
</dbReference>
<dbReference type="PROSITE" id="PS50931">
    <property type="entry name" value="HTH_LYSR"/>
    <property type="match status" value="1"/>
</dbReference>
<dbReference type="InterPro" id="IPR005119">
    <property type="entry name" value="LysR_subst-bd"/>
</dbReference>
<dbReference type="Pfam" id="PF03466">
    <property type="entry name" value="LysR_substrate"/>
    <property type="match status" value="1"/>
</dbReference>
<sequence length="307" mass="34491">MSKSLPPLNGLKAFEATARHMSFTRAAEELNVTPAAVSHQVKGLEEFLGIVLFRRMNRAVELTEAGKLCFPGIQEGFETLKRSVGLLYPDPEDKILVVSSGPAFAAKWLAPRLYRFIEKHPEYDARISANLNRSTFGVGGVDIAIRFGDGNYPEEHVERFLDDRMTPMCAPSLLSGDKPLKRPEDLVNHTLIHDDSLFKMIGEPYWKSWLDEMGIEDVDPSRGPRFNHADHALDAAIAGSGVVLGRTSIAGPDLRAGRLVAPFDLWMETTRAFHFVCEKSAIHLPKIQAFRSWLWEERERDCAVQEY</sequence>
<evidence type="ECO:0000256" key="2">
    <source>
        <dbReference type="ARBA" id="ARBA00023015"/>
    </source>
</evidence>
<protein>
    <submittedName>
        <fullName evidence="6">LysR family transcriptional regulator</fullName>
    </submittedName>
</protein>
<feature type="domain" description="HTH lysR-type" evidence="5">
    <location>
        <begin position="6"/>
        <end position="63"/>
    </location>
</feature>
<dbReference type="CDD" id="cd08432">
    <property type="entry name" value="PBP2_GcdR_TrpI_HvrB_AmpR_like"/>
    <property type="match status" value="1"/>
</dbReference>
<comment type="similarity">
    <text evidence="1">Belongs to the LysR transcriptional regulatory family.</text>
</comment>
<keyword evidence="7" id="KW-1185">Reference proteome</keyword>
<gene>
    <name evidence="6" type="ORF">DFP90_102385</name>
</gene>
<dbReference type="NCBIfam" id="NF008352">
    <property type="entry name" value="PRK11139.1"/>
    <property type="match status" value="1"/>
</dbReference>
<evidence type="ECO:0000259" key="5">
    <source>
        <dbReference type="PROSITE" id="PS50931"/>
    </source>
</evidence>
<dbReference type="InterPro" id="IPR036390">
    <property type="entry name" value="WH_DNA-bd_sf"/>
</dbReference>
<evidence type="ECO:0000256" key="4">
    <source>
        <dbReference type="ARBA" id="ARBA00023163"/>
    </source>
</evidence>
<dbReference type="FunFam" id="3.40.190.10:FF:000017">
    <property type="entry name" value="Glycine cleavage system transcriptional activator"/>
    <property type="match status" value="1"/>
</dbReference>